<feature type="domain" description="F-box" evidence="1">
    <location>
        <begin position="49"/>
        <end position="95"/>
    </location>
</feature>
<dbReference type="InterPro" id="IPR001810">
    <property type="entry name" value="F-box_dom"/>
</dbReference>
<protein>
    <recommendedName>
        <fullName evidence="1">F-box domain-containing protein</fullName>
    </recommendedName>
</protein>
<keyword evidence="3" id="KW-1185">Reference proteome</keyword>
<organism evidence="2 3">
    <name type="scientific">Parachaetomium inaequale</name>
    <dbReference type="NCBI Taxonomy" id="2588326"/>
    <lineage>
        <taxon>Eukaryota</taxon>
        <taxon>Fungi</taxon>
        <taxon>Dikarya</taxon>
        <taxon>Ascomycota</taxon>
        <taxon>Pezizomycotina</taxon>
        <taxon>Sordariomycetes</taxon>
        <taxon>Sordariomycetidae</taxon>
        <taxon>Sordariales</taxon>
        <taxon>Chaetomiaceae</taxon>
        <taxon>Parachaetomium</taxon>
    </lineage>
</organism>
<reference evidence="3" key="1">
    <citation type="journal article" date="2023" name="Mol. Phylogenet. Evol.">
        <title>Genome-scale phylogeny and comparative genomics of the fungal order Sordariales.</title>
        <authorList>
            <person name="Hensen N."/>
            <person name="Bonometti L."/>
            <person name="Westerberg I."/>
            <person name="Brannstrom I.O."/>
            <person name="Guillou S."/>
            <person name="Cros-Aarteil S."/>
            <person name="Calhoun S."/>
            <person name="Haridas S."/>
            <person name="Kuo A."/>
            <person name="Mondo S."/>
            <person name="Pangilinan J."/>
            <person name="Riley R."/>
            <person name="LaButti K."/>
            <person name="Andreopoulos B."/>
            <person name="Lipzen A."/>
            <person name="Chen C."/>
            <person name="Yan M."/>
            <person name="Daum C."/>
            <person name="Ng V."/>
            <person name="Clum A."/>
            <person name="Steindorff A."/>
            <person name="Ohm R.A."/>
            <person name="Martin F."/>
            <person name="Silar P."/>
            <person name="Natvig D.O."/>
            <person name="Lalanne C."/>
            <person name="Gautier V."/>
            <person name="Ament-Velasquez S.L."/>
            <person name="Kruys A."/>
            <person name="Hutchinson M.I."/>
            <person name="Powell A.J."/>
            <person name="Barry K."/>
            <person name="Miller A.N."/>
            <person name="Grigoriev I.V."/>
            <person name="Debuchy R."/>
            <person name="Gladieux P."/>
            <person name="Hiltunen Thoren M."/>
            <person name="Johannesson H."/>
        </authorList>
    </citation>
    <scope>NUCLEOTIDE SEQUENCE [LARGE SCALE GENOMIC DNA]</scope>
    <source>
        <strain evidence="3">CBS 284.82</strain>
    </source>
</reference>
<evidence type="ECO:0000259" key="1">
    <source>
        <dbReference type="PROSITE" id="PS50181"/>
    </source>
</evidence>
<dbReference type="PROSITE" id="PS50181">
    <property type="entry name" value="FBOX"/>
    <property type="match status" value="1"/>
</dbReference>
<evidence type="ECO:0000313" key="2">
    <source>
        <dbReference type="EMBL" id="KAK4033371.1"/>
    </source>
</evidence>
<gene>
    <name evidence="2" type="ORF">C8A01DRAFT_40159</name>
</gene>
<comment type="caution">
    <text evidence="2">The sequence shown here is derived from an EMBL/GenBank/DDBJ whole genome shotgun (WGS) entry which is preliminary data.</text>
</comment>
<dbReference type="Proteomes" id="UP001303115">
    <property type="component" value="Unassembled WGS sequence"/>
</dbReference>
<evidence type="ECO:0000313" key="3">
    <source>
        <dbReference type="Proteomes" id="UP001303115"/>
    </source>
</evidence>
<dbReference type="AlphaFoldDB" id="A0AAN6SM16"/>
<sequence>MSTLHEEPEDIVRLIARTFPPPPTEPLQRNDRAGRIPEQTALADRPSSLGQLDRLPSEILSLVIGMLDIQAVARMGQVSFHGHLLVRSHPQYRDLEKFIPDVLAVLVLLGIADVHSLSPAYRTLFPENAKKILGLSDAHLQQLPTLRVPPRGYWPPKFARKGCRLVSMRAARELAISAGLAVPGVDAEEDKPLPPSKPKPDGSYGMATIRFPSVSPAGVVEEGLWCYGCQFLCDQYTHTKDGGFRQMLEELAARYPTPESTKRPVAVLQLRARPRAPCSWSTRTSATARSGCSASPD</sequence>
<proteinExistence type="predicted"/>
<accession>A0AAN6SM16</accession>
<dbReference type="EMBL" id="MU854534">
    <property type="protein sequence ID" value="KAK4033371.1"/>
    <property type="molecule type" value="Genomic_DNA"/>
</dbReference>
<name>A0AAN6SM16_9PEZI</name>